<dbReference type="Gene3D" id="3.40.50.720">
    <property type="entry name" value="NAD(P)-binding Rossmann-like Domain"/>
    <property type="match status" value="1"/>
</dbReference>
<evidence type="ECO:0000256" key="1">
    <source>
        <dbReference type="ARBA" id="ARBA00006484"/>
    </source>
</evidence>
<dbReference type="EMBL" id="JAGSGB010000004">
    <property type="protein sequence ID" value="MBZ6379928.1"/>
    <property type="molecule type" value="Genomic_DNA"/>
</dbReference>
<protein>
    <submittedName>
        <fullName evidence="3">SDR family oxidoreductase</fullName>
    </submittedName>
</protein>
<dbReference type="InterPro" id="IPR002347">
    <property type="entry name" value="SDR_fam"/>
</dbReference>
<proteinExistence type="inferred from homology"/>
<evidence type="ECO:0000313" key="4">
    <source>
        <dbReference type="Proteomes" id="UP000824621"/>
    </source>
</evidence>
<gene>
    <name evidence="3" type="ORF">KCN53_14960</name>
</gene>
<evidence type="ECO:0000313" key="3">
    <source>
        <dbReference type="EMBL" id="MBZ6379928.1"/>
    </source>
</evidence>
<dbReference type="PRINTS" id="PR00081">
    <property type="entry name" value="GDHRDH"/>
</dbReference>
<sequence length="265" mass="27724">MANPSASRGCAAGEARPVKLALVTGGTQRLGAAIAARLAASGYALALHYRSEGELDRELSAAIRREGVAAREFSADFGEEGAPAQLIDRVRGEFGHAPTLLVNSASMFGSDDFETTGLAALTEHFRVNAAAPILLAQSFASALGGTAGAVVNILDQRLVQPHGDNFAYTVAKFALAGATEMLSRILAPGIRVNAVAPGLTLPTGDYDGAQLEKVRKAMPLDRLPSPEEIADAAAYLADASSVTGQTIYVDGGARHRYFPRDFDRL</sequence>
<dbReference type="PANTHER" id="PTHR43639">
    <property type="entry name" value="OXIDOREDUCTASE, SHORT-CHAIN DEHYDROGENASE/REDUCTASE FAMILY (AFU_ORTHOLOGUE AFUA_5G02870)"/>
    <property type="match status" value="1"/>
</dbReference>
<name>A0ABS7WNE9_9SPHN</name>
<accession>A0ABS7WNE9</accession>
<dbReference type="Pfam" id="PF13561">
    <property type="entry name" value="adh_short_C2"/>
    <property type="match status" value="1"/>
</dbReference>
<comment type="similarity">
    <text evidence="1">Belongs to the short-chain dehydrogenases/reductases (SDR) family.</text>
</comment>
<dbReference type="PANTHER" id="PTHR43639:SF1">
    <property type="entry name" value="SHORT-CHAIN DEHYDROGENASE_REDUCTASE FAMILY PROTEIN"/>
    <property type="match status" value="1"/>
</dbReference>
<dbReference type="SUPFAM" id="SSF51735">
    <property type="entry name" value="NAD(P)-binding Rossmann-fold domains"/>
    <property type="match status" value="1"/>
</dbReference>
<keyword evidence="2" id="KW-0560">Oxidoreductase</keyword>
<dbReference type="Proteomes" id="UP000824621">
    <property type="component" value="Unassembled WGS sequence"/>
</dbReference>
<keyword evidence="4" id="KW-1185">Reference proteome</keyword>
<reference evidence="3 4" key="1">
    <citation type="submission" date="2021-04" db="EMBL/GenBank/DDBJ databases">
        <authorList>
            <person name="Pira H."/>
            <person name="Risdian C."/>
            <person name="Wink J."/>
        </authorList>
    </citation>
    <scope>NUCLEOTIDE SEQUENCE [LARGE SCALE GENOMIC DNA]</scope>
    <source>
        <strain evidence="3 4">DSM 107782</strain>
    </source>
</reference>
<dbReference type="InterPro" id="IPR036291">
    <property type="entry name" value="NAD(P)-bd_dom_sf"/>
</dbReference>
<organism evidence="3 4">
    <name type="scientific">Pacificimonas aurantium</name>
    <dbReference type="NCBI Taxonomy" id="1250540"/>
    <lineage>
        <taxon>Bacteria</taxon>
        <taxon>Pseudomonadati</taxon>
        <taxon>Pseudomonadota</taxon>
        <taxon>Alphaproteobacteria</taxon>
        <taxon>Sphingomonadales</taxon>
        <taxon>Sphingosinicellaceae</taxon>
        <taxon>Pacificimonas</taxon>
    </lineage>
</organism>
<evidence type="ECO:0000256" key="2">
    <source>
        <dbReference type="ARBA" id="ARBA00023002"/>
    </source>
</evidence>
<comment type="caution">
    <text evidence="3">The sequence shown here is derived from an EMBL/GenBank/DDBJ whole genome shotgun (WGS) entry which is preliminary data.</text>
</comment>